<reference evidence="1" key="1">
    <citation type="submission" date="2014-09" db="EMBL/GenBank/DDBJ databases">
        <authorList>
            <person name="Magalhaes I.L.F."/>
            <person name="Oliveira U."/>
            <person name="Santos F.R."/>
            <person name="Vidigal T.H.D.A."/>
            <person name="Brescovit A.D."/>
            <person name="Santos A.J."/>
        </authorList>
    </citation>
    <scope>NUCLEOTIDE SEQUENCE</scope>
    <source>
        <tissue evidence="1">Shoot tissue taken approximately 20 cm above the soil surface</tissue>
    </source>
</reference>
<sequence>MGTKCYLCDGS</sequence>
<organism evidence="1">
    <name type="scientific">Arundo donax</name>
    <name type="common">Giant reed</name>
    <name type="synonym">Donax arundinaceus</name>
    <dbReference type="NCBI Taxonomy" id="35708"/>
    <lineage>
        <taxon>Eukaryota</taxon>
        <taxon>Viridiplantae</taxon>
        <taxon>Streptophyta</taxon>
        <taxon>Embryophyta</taxon>
        <taxon>Tracheophyta</taxon>
        <taxon>Spermatophyta</taxon>
        <taxon>Magnoliopsida</taxon>
        <taxon>Liliopsida</taxon>
        <taxon>Poales</taxon>
        <taxon>Poaceae</taxon>
        <taxon>PACMAD clade</taxon>
        <taxon>Arundinoideae</taxon>
        <taxon>Arundineae</taxon>
        <taxon>Arundo</taxon>
    </lineage>
</organism>
<evidence type="ECO:0000313" key="1">
    <source>
        <dbReference type="EMBL" id="JAD48657.1"/>
    </source>
</evidence>
<reference evidence="1" key="2">
    <citation type="journal article" date="2015" name="Data Brief">
        <title>Shoot transcriptome of the giant reed, Arundo donax.</title>
        <authorList>
            <person name="Barrero R.A."/>
            <person name="Guerrero F.D."/>
            <person name="Moolhuijzen P."/>
            <person name="Goolsby J.A."/>
            <person name="Tidwell J."/>
            <person name="Bellgard S.E."/>
            <person name="Bellgard M.I."/>
        </authorList>
    </citation>
    <scope>NUCLEOTIDE SEQUENCE</scope>
    <source>
        <tissue evidence="1">Shoot tissue taken approximately 20 cm above the soil surface</tissue>
    </source>
</reference>
<protein>
    <submittedName>
        <fullName evidence="1">Uncharacterized protein</fullName>
    </submittedName>
</protein>
<dbReference type="EMBL" id="GBRH01249238">
    <property type="protein sequence ID" value="JAD48657.1"/>
    <property type="molecule type" value="Transcribed_RNA"/>
</dbReference>
<proteinExistence type="predicted"/>
<accession>A0A0A9ANM5</accession>
<name>A0A0A9ANM5_ARUDO</name>